<protein>
    <recommendedName>
        <fullName evidence="1">F-box domain-containing protein</fullName>
    </recommendedName>
</protein>
<evidence type="ECO:0000313" key="3">
    <source>
        <dbReference type="Proteomes" id="UP000800041"/>
    </source>
</evidence>
<dbReference type="Proteomes" id="UP000800041">
    <property type="component" value="Unassembled WGS sequence"/>
</dbReference>
<dbReference type="EMBL" id="ML977170">
    <property type="protein sequence ID" value="KAF1984123.1"/>
    <property type="molecule type" value="Genomic_DNA"/>
</dbReference>
<name>A0A6G1GT42_9PEZI</name>
<reference evidence="2" key="1">
    <citation type="journal article" date="2020" name="Stud. Mycol.">
        <title>101 Dothideomycetes genomes: a test case for predicting lifestyles and emergence of pathogens.</title>
        <authorList>
            <person name="Haridas S."/>
            <person name="Albert R."/>
            <person name="Binder M."/>
            <person name="Bloem J."/>
            <person name="Labutti K."/>
            <person name="Salamov A."/>
            <person name="Andreopoulos B."/>
            <person name="Baker S."/>
            <person name="Barry K."/>
            <person name="Bills G."/>
            <person name="Bluhm B."/>
            <person name="Cannon C."/>
            <person name="Castanera R."/>
            <person name="Culley D."/>
            <person name="Daum C."/>
            <person name="Ezra D."/>
            <person name="Gonzalez J."/>
            <person name="Henrissat B."/>
            <person name="Kuo A."/>
            <person name="Liang C."/>
            <person name="Lipzen A."/>
            <person name="Lutzoni F."/>
            <person name="Magnuson J."/>
            <person name="Mondo S."/>
            <person name="Nolan M."/>
            <person name="Ohm R."/>
            <person name="Pangilinan J."/>
            <person name="Park H.-J."/>
            <person name="Ramirez L."/>
            <person name="Alfaro M."/>
            <person name="Sun H."/>
            <person name="Tritt A."/>
            <person name="Yoshinaga Y."/>
            <person name="Zwiers L.-H."/>
            <person name="Turgeon B."/>
            <person name="Goodwin S."/>
            <person name="Spatafora J."/>
            <person name="Crous P."/>
            <person name="Grigoriev I."/>
        </authorList>
    </citation>
    <scope>NUCLEOTIDE SEQUENCE</scope>
    <source>
        <strain evidence="2">CBS 113979</strain>
    </source>
</reference>
<dbReference type="PROSITE" id="PS50181">
    <property type="entry name" value="FBOX"/>
    <property type="match status" value="1"/>
</dbReference>
<dbReference type="InterPro" id="IPR036047">
    <property type="entry name" value="F-box-like_dom_sf"/>
</dbReference>
<dbReference type="SUPFAM" id="SSF81383">
    <property type="entry name" value="F-box domain"/>
    <property type="match status" value="1"/>
</dbReference>
<sequence length="474" mass="54037">MGDIPDGISAIVDSARDILSPRPSPLKRRASWATPLEELPDELLDQIASHVETTRDLRNLALTSKRWRQAAEQYLYHHFDHTLYTNPRRLHGFIRNLINHPKLAQLVKQAHLQDQQRCASFWDMSSWHIWAQTNYDATLSHEDCQLFLQAAQEVGLQTDHDQLGNLVDQEEAQLALLLSRTINLEELALTIPATHSNRLLLQRLRVMIDLATGLQKLTTFVPTYYNFEGHIEGGFELAPISSIFRLPSIRTIRGTACLEPEDDAFNETAFDCPKGTSTVTEIDFMRSSICPKAFKVMIEACSALEVLHCDWGGHTVGWSEINFAIIGHALLTQKHSLRRLTLDCRKHYDIWPEADEVLIAPLGLLHDFPHLAYVDVPGVALIGWDKDRIDSYRPLGDTLPTAIEELRISNWAPHLVEQLRSMARSSGREYKRLRRLKVLKVEGLELDEMQMLFRDGGSYVEIELEDASELDHFS</sequence>
<dbReference type="Pfam" id="PF12937">
    <property type="entry name" value="F-box-like"/>
    <property type="match status" value="1"/>
</dbReference>
<evidence type="ECO:0000313" key="2">
    <source>
        <dbReference type="EMBL" id="KAF1984123.1"/>
    </source>
</evidence>
<feature type="domain" description="F-box" evidence="1">
    <location>
        <begin position="33"/>
        <end position="82"/>
    </location>
</feature>
<accession>A0A6G1GT42</accession>
<proteinExistence type="predicted"/>
<dbReference type="SMART" id="SM00256">
    <property type="entry name" value="FBOX"/>
    <property type="match status" value="1"/>
</dbReference>
<evidence type="ECO:0000259" key="1">
    <source>
        <dbReference type="PROSITE" id="PS50181"/>
    </source>
</evidence>
<dbReference type="AlphaFoldDB" id="A0A6G1GT42"/>
<organism evidence="2 3">
    <name type="scientific">Aulographum hederae CBS 113979</name>
    <dbReference type="NCBI Taxonomy" id="1176131"/>
    <lineage>
        <taxon>Eukaryota</taxon>
        <taxon>Fungi</taxon>
        <taxon>Dikarya</taxon>
        <taxon>Ascomycota</taxon>
        <taxon>Pezizomycotina</taxon>
        <taxon>Dothideomycetes</taxon>
        <taxon>Pleosporomycetidae</taxon>
        <taxon>Aulographales</taxon>
        <taxon>Aulographaceae</taxon>
    </lineage>
</organism>
<dbReference type="InterPro" id="IPR001810">
    <property type="entry name" value="F-box_dom"/>
</dbReference>
<dbReference type="Pfam" id="PF24969">
    <property type="entry name" value="LRR_15"/>
    <property type="match status" value="1"/>
</dbReference>
<dbReference type="Gene3D" id="1.20.1280.50">
    <property type="match status" value="1"/>
</dbReference>
<gene>
    <name evidence="2" type="ORF">K402DRAFT_423198</name>
</gene>
<dbReference type="OrthoDB" id="2520703at2759"/>
<keyword evidence="3" id="KW-1185">Reference proteome</keyword>
<dbReference type="InterPro" id="IPR056867">
    <property type="entry name" value="LRR_15"/>
</dbReference>